<gene>
    <name evidence="3" type="ORF">FHS44_002861</name>
</gene>
<proteinExistence type="predicted"/>
<evidence type="ECO:0000256" key="1">
    <source>
        <dbReference type="SAM" id="MobiDB-lite"/>
    </source>
</evidence>
<evidence type="ECO:0000313" key="3">
    <source>
        <dbReference type="EMBL" id="MBB4915776.1"/>
    </source>
</evidence>
<dbReference type="EMBL" id="JACHJP010000002">
    <property type="protein sequence ID" value="MBB4915776.1"/>
    <property type="molecule type" value="Genomic_DNA"/>
</dbReference>
<keyword evidence="2" id="KW-1133">Transmembrane helix</keyword>
<organism evidence="3 4">
    <name type="scientific">Streptosporangium saharense</name>
    <dbReference type="NCBI Taxonomy" id="1706840"/>
    <lineage>
        <taxon>Bacteria</taxon>
        <taxon>Bacillati</taxon>
        <taxon>Actinomycetota</taxon>
        <taxon>Actinomycetes</taxon>
        <taxon>Streptosporangiales</taxon>
        <taxon>Streptosporangiaceae</taxon>
        <taxon>Streptosporangium</taxon>
    </lineage>
</organism>
<comment type="caution">
    <text evidence="3">The sequence shown here is derived from an EMBL/GenBank/DDBJ whole genome shotgun (WGS) entry which is preliminary data.</text>
</comment>
<feature type="region of interest" description="Disordered" evidence="1">
    <location>
        <begin position="1"/>
        <end position="43"/>
    </location>
</feature>
<dbReference type="Proteomes" id="UP000552644">
    <property type="component" value="Unassembled WGS sequence"/>
</dbReference>
<keyword evidence="2" id="KW-0472">Membrane</keyword>
<name>A0A7W7QMI1_9ACTN</name>
<protein>
    <recommendedName>
        <fullName evidence="5">PknH-like extracellular domain-containing protein</fullName>
    </recommendedName>
</protein>
<evidence type="ECO:0000313" key="4">
    <source>
        <dbReference type="Proteomes" id="UP000552644"/>
    </source>
</evidence>
<evidence type="ECO:0000256" key="2">
    <source>
        <dbReference type="SAM" id="Phobius"/>
    </source>
</evidence>
<keyword evidence="4" id="KW-1185">Reference proteome</keyword>
<feature type="transmembrane region" description="Helical" evidence="2">
    <location>
        <begin position="57"/>
        <end position="81"/>
    </location>
</feature>
<evidence type="ECO:0008006" key="5">
    <source>
        <dbReference type="Google" id="ProtNLM"/>
    </source>
</evidence>
<sequence>MNAQTPQSSPGPQAPPPRRRRRSPARTTKPSRASKATQPTDGTRLQELGLSPLQQRLLVIGGSVVGVVVAAVVLAFVISALGNDFVPERATAAAIVTQPRPDAYKGWNSPKLFAPIERNTADPAPLTLKEIFAVRTLKEGAITLRLGATKLDTTCSAAVWGQELAGQLTGAGCTQALRGAYTSADGRYAAQYTLFNLRDTAAANALVQSLTAGYRGGWAQPLTQGGRTVFSSTGHSEASGHAMGHYAALVWIGRTDGAEPGPKDDFVSLSLAVRDAEKAVFRRVVAVSPTPPPS</sequence>
<reference evidence="3 4" key="1">
    <citation type="submission" date="2020-08" db="EMBL/GenBank/DDBJ databases">
        <title>Genomic Encyclopedia of Type Strains, Phase III (KMG-III): the genomes of soil and plant-associated and newly described type strains.</title>
        <authorList>
            <person name="Whitman W."/>
        </authorList>
    </citation>
    <scope>NUCLEOTIDE SEQUENCE [LARGE SCALE GENOMIC DNA]</scope>
    <source>
        <strain evidence="3 4">CECT 8840</strain>
    </source>
</reference>
<dbReference type="RefSeq" id="WP_184714392.1">
    <property type="nucleotide sequence ID" value="NZ_JACHJP010000002.1"/>
</dbReference>
<accession>A0A7W7QMI1</accession>
<dbReference type="AlphaFoldDB" id="A0A7W7QMI1"/>
<keyword evidence="2" id="KW-0812">Transmembrane</keyword>
<feature type="compositionally biased region" description="Polar residues" evidence="1">
    <location>
        <begin position="34"/>
        <end position="43"/>
    </location>
</feature>
<feature type="compositionally biased region" description="Low complexity" evidence="1">
    <location>
        <begin position="1"/>
        <end position="11"/>
    </location>
</feature>